<accession>A0ABW2TRV7</accession>
<proteinExistence type="predicted"/>
<evidence type="ECO:0000313" key="1">
    <source>
        <dbReference type="EMBL" id="MFC7615632.1"/>
    </source>
</evidence>
<comment type="caution">
    <text evidence="1">The sequence shown here is derived from an EMBL/GenBank/DDBJ whole genome shotgun (WGS) entry which is preliminary data.</text>
</comment>
<name>A0ABW2TRV7_9PSEU</name>
<reference evidence="2" key="1">
    <citation type="journal article" date="2019" name="Int. J. Syst. Evol. Microbiol.">
        <title>The Global Catalogue of Microorganisms (GCM) 10K type strain sequencing project: providing services to taxonomists for standard genome sequencing and annotation.</title>
        <authorList>
            <consortium name="The Broad Institute Genomics Platform"/>
            <consortium name="The Broad Institute Genome Sequencing Center for Infectious Disease"/>
            <person name="Wu L."/>
            <person name="Ma J."/>
        </authorList>
    </citation>
    <scope>NUCLEOTIDE SEQUENCE [LARGE SCALE GENOMIC DNA]</scope>
    <source>
        <strain evidence="2">JCM 17695</strain>
    </source>
</reference>
<gene>
    <name evidence="1" type="ORF">ACFQV2_21135</name>
</gene>
<organism evidence="1 2">
    <name type="scientific">Actinokineospora soli</name>
    <dbReference type="NCBI Taxonomy" id="1048753"/>
    <lineage>
        <taxon>Bacteria</taxon>
        <taxon>Bacillati</taxon>
        <taxon>Actinomycetota</taxon>
        <taxon>Actinomycetes</taxon>
        <taxon>Pseudonocardiales</taxon>
        <taxon>Pseudonocardiaceae</taxon>
        <taxon>Actinokineospora</taxon>
    </lineage>
</organism>
<protein>
    <submittedName>
        <fullName evidence="1">Uncharacterized protein</fullName>
    </submittedName>
</protein>
<evidence type="ECO:0000313" key="2">
    <source>
        <dbReference type="Proteomes" id="UP001596512"/>
    </source>
</evidence>
<sequence>MGDTAGPGGDLRGWAAARCGAAAWHRPRTVRIALRPGVSA</sequence>
<dbReference type="Proteomes" id="UP001596512">
    <property type="component" value="Unassembled WGS sequence"/>
</dbReference>
<keyword evidence="2" id="KW-1185">Reference proteome</keyword>
<dbReference type="EMBL" id="JBHTEY010000004">
    <property type="protein sequence ID" value="MFC7615632.1"/>
    <property type="molecule type" value="Genomic_DNA"/>
</dbReference>